<dbReference type="RefSeq" id="WP_125322701.1">
    <property type="nucleotide sequence ID" value="NZ_AP024889.1"/>
</dbReference>
<dbReference type="GO" id="GO:0006281">
    <property type="term" value="P:DNA repair"/>
    <property type="evidence" value="ECO:0007669"/>
    <property type="project" value="UniProtKB-KW"/>
</dbReference>
<keyword evidence="4" id="KW-0234">DNA repair</keyword>
<gene>
    <name evidence="7" type="ORF">EJA03_15830</name>
</gene>
<sequence length="418" mass="47178">MFALVDANAFYCSAEQVFRPEWRGMPLVVLSNNDGCIVAANRQARECGIQKFKPYFQMEGLCKQHGVIVLSSNYELYADLSSKMMEVIGRFAPDQHVYSIDESFLSFKHTVSAIPCLQTHAHTLRKSVWKECRMPVCVGIGPTLTIAKIANHAAKKVQGFNGVCILDTTAERDRVLAQLSVSDVWGVGKRLTMHLKQSGITTALQLAKYPAPLARKMFSVELERTVRELNGQVCKQWDEARADKKQIFSTRSFGERIEDAKSLCQALCHHAAIASHKARKQHSLCKVLMCFASSSPFDDIAYSQRAIHRFPFPTSDVTQVTKVVSELTEQLFADGVRFYKVGVGLLDLVDNHQEQPDLFNPTPNNMELMSVFDQLNQRYGQNTIFLGAQGIEPKWQMRRQFLTPQYTTCWGDIPKILC</sequence>
<dbReference type="InterPro" id="IPR043502">
    <property type="entry name" value="DNA/RNA_pol_sf"/>
</dbReference>
<dbReference type="Pfam" id="PF00817">
    <property type="entry name" value="IMS"/>
    <property type="match status" value="1"/>
</dbReference>
<dbReference type="GO" id="GO:0042276">
    <property type="term" value="P:error-prone translesion synthesis"/>
    <property type="evidence" value="ECO:0007669"/>
    <property type="project" value="TreeGrafter"/>
</dbReference>
<keyword evidence="5" id="KW-0742">SOS response</keyword>
<dbReference type="PROSITE" id="PS50173">
    <property type="entry name" value="UMUC"/>
    <property type="match status" value="1"/>
</dbReference>
<evidence type="ECO:0000256" key="5">
    <source>
        <dbReference type="ARBA" id="ARBA00023236"/>
    </source>
</evidence>
<dbReference type="OrthoDB" id="9808813at2"/>
<dbReference type="Pfam" id="PF13438">
    <property type="entry name" value="DUF4113"/>
    <property type="match status" value="1"/>
</dbReference>
<name>A0A3R9L0D1_9VIBR</name>
<dbReference type="GO" id="GO:0003684">
    <property type="term" value="F:damaged DNA binding"/>
    <property type="evidence" value="ECO:0007669"/>
    <property type="project" value="InterPro"/>
</dbReference>
<dbReference type="Gene3D" id="3.30.70.270">
    <property type="match status" value="1"/>
</dbReference>
<evidence type="ECO:0000256" key="3">
    <source>
        <dbReference type="ARBA" id="ARBA00023199"/>
    </source>
</evidence>
<dbReference type="InterPro" id="IPR025188">
    <property type="entry name" value="DUF4113"/>
</dbReference>
<keyword evidence="3" id="KW-0741">SOS mutagenesis</keyword>
<protein>
    <submittedName>
        <fullName evidence="7">Y-family DNA polymerase</fullName>
    </submittedName>
</protein>
<evidence type="ECO:0000259" key="6">
    <source>
        <dbReference type="PROSITE" id="PS50173"/>
    </source>
</evidence>
<dbReference type="AlphaFoldDB" id="A0A3R9L0D1"/>
<feature type="domain" description="UmuC" evidence="6">
    <location>
        <begin position="2"/>
        <end position="188"/>
    </location>
</feature>
<dbReference type="GO" id="GO:0005829">
    <property type="term" value="C:cytosol"/>
    <property type="evidence" value="ECO:0007669"/>
    <property type="project" value="TreeGrafter"/>
</dbReference>
<evidence type="ECO:0000313" key="7">
    <source>
        <dbReference type="EMBL" id="RSD30092.1"/>
    </source>
</evidence>
<accession>A0A3R9L0D1</accession>
<proteinExistence type="inferred from homology"/>
<reference evidence="7 8" key="1">
    <citation type="submission" date="2018-12" db="EMBL/GenBank/DDBJ databases">
        <title>Genomic taxonomy of the Vibrionaceae family.</title>
        <authorList>
            <person name="Gomez-Gil B."/>
            <person name="Enciso-Ibarra K."/>
        </authorList>
    </citation>
    <scope>NUCLEOTIDE SEQUENCE [LARGE SCALE GENOMIC DNA]</scope>
    <source>
        <strain evidence="7 8">CAIM 594</strain>
    </source>
</reference>
<dbReference type="PANTHER" id="PTHR11076">
    <property type="entry name" value="DNA REPAIR POLYMERASE UMUC / TRANSFERASE FAMILY MEMBER"/>
    <property type="match status" value="1"/>
</dbReference>
<evidence type="ECO:0000313" key="8">
    <source>
        <dbReference type="Proteomes" id="UP000269041"/>
    </source>
</evidence>
<dbReference type="Proteomes" id="UP000269041">
    <property type="component" value="Unassembled WGS sequence"/>
</dbReference>
<evidence type="ECO:0000256" key="2">
    <source>
        <dbReference type="ARBA" id="ARBA00022763"/>
    </source>
</evidence>
<dbReference type="SUPFAM" id="SSF56672">
    <property type="entry name" value="DNA/RNA polymerases"/>
    <property type="match status" value="1"/>
</dbReference>
<organism evidence="7 8">
    <name type="scientific">Vibrio pectenicida</name>
    <dbReference type="NCBI Taxonomy" id="62763"/>
    <lineage>
        <taxon>Bacteria</taxon>
        <taxon>Pseudomonadati</taxon>
        <taxon>Pseudomonadota</taxon>
        <taxon>Gammaproteobacteria</taxon>
        <taxon>Vibrionales</taxon>
        <taxon>Vibrionaceae</taxon>
        <taxon>Vibrio</taxon>
    </lineage>
</organism>
<dbReference type="EMBL" id="RSFA01000085">
    <property type="protein sequence ID" value="RSD30092.1"/>
    <property type="molecule type" value="Genomic_DNA"/>
</dbReference>
<dbReference type="InterPro" id="IPR001126">
    <property type="entry name" value="UmuC"/>
</dbReference>
<dbReference type="Pfam" id="PF11799">
    <property type="entry name" value="IMS_C"/>
    <property type="match status" value="1"/>
</dbReference>
<dbReference type="GO" id="GO:0003887">
    <property type="term" value="F:DNA-directed DNA polymerase activity"/>
    <property type="evidence" value="ECO:0007669"/>
    <property type="project" value="TreeGrafter"/>
</dbReference>
<dbReference type="CDD" id="cd01700">
    <property type="entry name" value="PolY_Pol_V_umuC"/>
    <property type="match status" value="1"/>
</dbReference>
<dbReference type="PANTHER" id="PTHR11076:SF34">
    <property type="entry name" value="PROTEIN UMUC"/>
    <property type="match status" value="1"/>
</dbReference>
<keyword evidence="8" id="KW-1185">Reference proteome</keyword>
<dbReference type="InterPro" id="IPR043128">
    <property type="entry name" value="Rev_trsase/Diguanyl_cyclase"/>
</dbReference>
<comment type="caution">
    <text evidence="7">The sequence shown here is derived from an EMBL/GenBank/DDBJ whole genome shotgun (WGS) entry which is preliminary data.</text>
</comment>
<dbReference type="Gene3D" id="3.40.1170.60">
    <property type="match status" value="1"/>
</dbReference>
<dbReference type="Gene3D" id="1.10.150.20">
    <property type="entry name" value="5' to 3' exonuclease, C-terminal subdomain"/>
    <property type="match status" value="1"/>
</dbReference>
<keyword evidence="2" id="KW-0227">DNA damage</keyword>
<comment type="similarity">
    <text evidence="1">Belongs to the DNA polymerase type-Y family.</text>
</comment>
<evidence type="ECO:0000256" key="1">
    <source>
        <dbReference type="ARBA" id="ARBA00010945"/>
    </source>
</evidence>
<dbReference type="InterPro" id="IPR017961">
    <property type="entry name" value="DNA_pol_Y-fam_little_finger"/>
</dbReference>
<dbReference type="InterPro" id="IPR050116">
    <property type="entry name" value="DNA_polymerase-Y"/>
</dbReference>
<evidence type="ECO:0000256" key="4">
    <source>
        <dbReference type="ARBA" id="ARBA00023204"/>
    </source>
</evidence>
<dbReference type="GO" id="GO:0009432">
    <property type="term" value="P:SOS response"/>
    <property type="evidence" value="ECO:0007669"/>
    <property type="project" value="UniProtKB-KW"/>
</dbReference>